<dbReference type="AlphaFoldDB" id="K9YMG2"/>
<proteinExistence type="inferred from homology"/>
<dbReference type="EMBL" id="CP003940">
    <property type="protein sequence ID" value="AFZ47657.1"/>
    <property type="molecule type" value="Genomic_DNA"/>
</dbReference>
<organism evidence="4 5">
    <name type="scientific">Cyanobacterium stanieri (strain ATCC 29140 / PCC 7202)</name>
    <dbReference type="NCBI Taxonomy" id="292563"/>
    <lineage>
        <taxon>Bacteria</taxon>
        <taxon>Bacillati</taxon>
        <taxon>Cyanobacteriota</taxon>
        <taxon>Cyanophyceae</taxon>
        <taxon>Oscillatoriophycideae</taxon>
        <taxon>Chroococcales</taxon>
        <taxon>Geminocystaceae</taxon>
        <taxon>Cyanobacterium</taxon>
    </lineage>
</organism>
<dbReference type="Pfam" id="PF01497">
    <property type="entry name" value="Peripla_BP_2"/>
    <property type="match status" value="1"/>
</dbReference>
<keyword evidence="5" id="KW-1185">Reference proteome</keyword>
<dbReference type="InterPro" id="IPR050902">
    <property type="entry name" value="ABC_Transporter_SBP"/>
</dbReference>
<protein>
    <submittedName>
        <fullName evidence="4">Periplasmic binding protein</fullName>
    </submittedName>
</protein>
<dbReference type="HOGENOM" id="CLU_038034_11_0_3"/>
<dbReference type="InterPro" id="IPR002491">
    <property type="entry name" value="ABC_transptr_periplasmic_BD"/>
</dbReference>
<reference evidence="5" key="1">
    <citation type="journal article" date="2013" name="Proc. Natl. Acad. Sci. U.S.A.">
        <title>Improving the coverage of the cyanobacterial phylum using diversity-driven genome sequencing.</title>
        <authorList>
            <person name="Shih P.M."/>
            <person name="Wu D."/>
            <person name="Latifi A."/>
            <person name="Axen S.D."/>
            <person name="Fewer D.P."/>
            <person name="Talla E."/>
            <person name="Calteau A."/>
            <person name="Cai F."/>
            <person name="Tandeau de Marsac N."/>
            <person name="Rippka R."/>
            <person name="Herdman M."/>
            <person name="Sivonen K."/>
            <person name="Coursin T."/>
            <person name="Laurent T."/>
            <person name="Goodwin L."/>
            <person name="Nolan M."/>
            <person name="Davenport K.W."/>
            <person name="Han C.S."/>
            <person name="Rubin E.M."/>
            <person name="Eisen J.A."/>
            <person name="Woyke T."/>
            <person name="Gugger M."/>
            <person name="Kerfeld C.A."/>
        </authorList>
    </citation>
    <scope>NUCLEOTIDE SEQUENCE [LARGE SCALE GENOMIC DNA]</scope>
    <source>
        <strain evidence="5">ATCC 29140 / PCC 7202</strain>
    </source>
</reference>
<dbReference type="Gene3D" id="3.40.50.1980">
    <property type="entry name" value="Nitrogenase molybdenum iron protein domain"/>
    <property type="match status" value="2"/>
</dbReference>
<dbReference type="NCBIfam" id="NF038402">
    <property type="entry name" value="TroA_like"/>
    <property type="match status" value="1"/>
</dbReference>
<dbReference type="STRING" id="292563.Cyast_1700"/>
<comment type="similarity">
    <text evidence="1">Belongs to the bacterial solute-binding protein 8 family.</text>
</comment>
<accession>K9YMG2</accession>
<dbReference type="PATRIC" id="fig|292563.3.peg.1775"/>
<dbReference type="PANTHER" id="PTHR30535:SF36">
    <property type="entry name" value="HIGH-AFFINITY HEME UPTAKE SYSTEM PROTEIN ISDE"/>
    <property type="match status" value="1"/>
</dbReference>
<dbReference type="eggNOG" id="COG0614">
    <property type="taxonomic scope" value="Bacteria"/>
</dbReference>
<dbReference type="Proteomes" id="UP000010483">
    <property type="component" value="Chromosome"/>
</dbReference>
<dbReference type="PROSITE" id="PS50983">
    <property type="entry name" value="FE_B12_PBP"/>
    <property type="match status" value="1"/>
</dbReference>
<evidence type="ECO:0000259" key="3">
    <source>
        <dbReference type="PROSITE" id="PS50983"/>
    </source>
</evidence>
<dbReference type="SUPFAM" id="SSF53807">
    <property type="entry name" value="Helical backbone' metal receptor"/>
    <property type="match status" value="1"/>
</dbReference>
<evidence type="ECO:0000256" key="2">
    <source>
        <dbReference type="ARBA" id="ARBA00022729"/>
    </source>
</evidence>
<dbReference type="KEGG" id="csn:Cyast_1700"/>
<feature type="domain" description="Fe/B12 periplasmic-binding" evidence="3">
    <location>
        <begin position="78"/>
        <end position="327"/>
    </location>
</feature>
<name>K9YMG2_CYASC</name>
<evidence type="ECO:0000313" key="4">
    <source>
        <dbReference type="EMBL" id="AFZ47657.1"/>
    </source>
</evidence>
<evidence type="ECO:0000256" key="1">
    <source>
        <dbReference type="ARBA" id="ARBA00008814"/>
    </source>
</evidence>
<dbReference type="GO" id="GO:0071281">
    <property type="term" value="P:cellular response to iron ion"/>
    <property type="evidence" value="ECO:0007669"/>
    <property type="project" value="TreeGrafter"/>
</dbReference>
<gene>
    <name evidence="4" type="ordered locus">Cyast_1700</name>
</gene>
<dbReference type="BioCyc" id="CSTA292563:G1353-1707-MONOMER"/>
<dbReference type="InterPro" id="IPR054828">
    <property type="entry name" value="Vit_B12_bind_prot"/>
</dbReference>
<sequence length="327" mass="36225">MQELILDYVFKVGWALPTIKYQSIINILTMKNKIIKSLLLSLSIITLTACNNPENLALQENQPESINSELQELNQPQRIVALTSLTADIIYQLNPDKLIAIPGSSLTRNDPRFADYPTVSEGNAPPNLEKIVSLKPDLVIGAEGFSDQTLARLEEVGIKTMSTSVGSWESLTELTQNLASIMGENPQTLLDNYQRWIPAQANPDISMLVLVSRQPILAPNKNSWAGDLLTQFQFKNVLADLQGSSQFGGYVTLSPEKILETDPEIIILVDPGQQGIEEQMKAESFWGNLRAVKEDNVHVFDYFGLVNPGSTVKVEETVNQLSALMEK</sequence>
<evidence type="ECO:0000313" key="5">
    <source>
        <dbReference type="Proteomes" id="UP000010483"/>
    </source>
</evidence>
<dbReference type="PANTHER" id="PTHR30535">
    <property type="entry name" value="VITAMIN B12-BINDING PROTEIN"/>
    <property type="match status" value="1"/>
</dbReference>
<keyword evidence="2" id="KW-0732">Signal</keyword>